<dbReference type="GO" id="GO:0004713">
    <property type="term" value="F:protein tyrosine kinase activity"/>
    <property type="evidence" value="ECO:0007669"/>
    <property type="project" value="TreeGrafter"/>
</dbReference>
<feature type="transmembrane region" description="Helical" evidence="2">
    <location>
        <begin position="60"/>
        <end position="83"/>
    </location>
</feature>
<feature type="coiled-coil region" evidence="1">
    <location>
        <begin position="265"/>
        <end position="320"/>
    </location>
</feature>
<sequence length="418" mass="46765">MTDNNQIVQQGVLPPAERRQKMASALSAYARMLTFENRSRRNLYRLAGLAPHTRDKVFSILLLFCFALTFVLPMVASSVYYIFIASPRYASEVRFVLRSSAPMLSRDRYASSTIEPKAKIVQDTAVLLNYIDSPAMIQDLEKNISLKDFFGRDGIDRLSRLKSDANQDDVLKYWRKHYTVSVNPKSGIVELEVSGYTPQQAHDLLQLVLHLSEQQVNKLSSGMWDDLLRTTQQDVDRSMREVGEFRGKLRDIQNATGVFDIDLSAERLSTVLTGVEANIADLESRRTALMQTVGRGAPQLSEIERRLKGLEAQAKELRESATGGQKDSLSGYATAFENAQLNLKLGEDKLKSAITDLEKVKLVSSLQLVYVDNFTQPTLPDYPKYPKLAVNLFLALLIFGSVAAATCGAIALMRNKLD</sequence>
<feature type="transmembrane region" description="Helical" evidence="2">
    <location>
        <begin position="388"/>
        <end position="412"/>
    </location>
</feature>
<dbReference type="RefSeq" id="WP_111796549.1">
    <property type="nucleotide sequence ID" value="NZ_CP049217.1"/>
</dbReference>
<dbReference type="Proteomes" id="UP000663946">
    <property type="component" value="Chromosome 2"/>
</dbReference>
<dbReference type="PANTHER" id="PTHR32309:SF13">
    <property type="entry name" value="FERRIC ENTEROBACTIN TRANSPORT PROTEIN FEPE"/>
    <property type="match status" value="1"/>
</dbReference>
<keyword evidence="2" id="KW-0472">Membrane</keyword>
<evidence type="ECO:0000313" key="4">
    <source>
        <dbReference type="Proteomes" id="UP000663946"/>
    </source>
</evidence>
<keyword evidence="1" id="KW-0175">Coiled coil</keyword>
<dbReference type="PANTHER" id="PTHR32309">
    <property type="entry name" value="TYROSINE-PROTEIN KINASE"/>
    <property type="match status" value="1"/>
</dbReference>
<gene>
    <name evidence="3" type="ORF">G6M86_15110</name>
</gene>
<evidence type="ECO:0000256" key="1">
    <source>
        <dbReference type="SAM" id="Coils"/>
    </source>
</evidence>
<dbReference type="AlphaFoldDB" id="A0AAJ4TAX4"/>
<proteinExistence type="predicted"/>
<evidence type="ECO:0008006" key="5">
    <source>
        <dbReference type="Google" id="ProtNLM"/>
    </source>
</evidence>
<organism evidence="3 4">
    <name type="scientific">Agrobacterium tumefaciens</name>
    <dbReference type="NCBI Taxonomy" id="358"/>
    <lineage>
        <taxon>Bacteria</taxon>
        <taxon>Pseudomonadati</taxon>
        <taxon>Pseudomonadota</taxon>
        <taxon>Alphaproteobacteria</taxon>
        <taxon>Hyphomicrobiales</taxon>
        <taxon>Rhizobiaceae</taxon>
        <taxon>Rhizobium/Agrobacterium group</taxon>
        <taxon>Agrobacterium</taxon>
        <taxon>Agrobacterium tumefaciens complex</taxon>
    </lineage>
</organism>
<name>A0AAJ4TAX4_AGRTU</name>
<keyword evidence="2" id="KW-0812">Transmembrane</keyword>
<dbReference type="InterPro" id="IPR050445">
    <property type="entry name" value="Bact_polysacc_biosynth/exp"/>
</dbReference>
<evidence type="ECO:0000313" key="3">
    <source>
        <dbReference type="EMBL" id="QTG14641.1"/>
    </source>
</evidence>
<dbReference type="EMBL" id="CP049217">
    <property type="protein sequence ID" value="QTG14641.1"/>
    <property type="molecule type" value="Genomic_DNA"/>
</dbReference>
<reference evidence="3" key="1">
    <citation type="submission" date="2020-02" db="EMBL/GenBank/DDBJ databases">
        <title>Unexpected conservation and global transmission of agrobacterial virulence plasmids.</title>
        <authorList>
            <person name="Weisberg A.J."/>
            <person name="Davis E.W. II"/>
            <person name="Tabima J.R."/>
            <person name="Belcher M.S."/>
            <person name="Miller M."/>
            <person name="Kuo C.-H."/>
            <person name="Loper J.E."/>
            <person name="Grunwald N.J."/>
            <person name="Putnam M.L."/>
            <person name="Chang J.H."/>
        </authorList>
    </citation>
    <scope>NUCLEOTIDE SEQUENCE</scope>
    <source>
        <strain evidence="3">Q15/94</strain>
    </source>
</reference>
<dbReference type="GO" id="GO:0005886">
    <property type="term" value="C:plasma membrane"/>
    <property type="evidence" value="ECO:0007669"/>
    <property type="project" value="TreeGrafter"/>
</dbReference>
<accession>A0AAJ4TAX4</accession>
<evidence type="ECO:0000256" key="2">
    <source>
        <dbReference type="SAM" id="Phobius"/>
    </source>
</evidence>
<keyword evidence="2" id="KW-1133">Transmembrane helix</keyword>
<protein>
    <recommendedName>
        <fullName evidence="5">Capsule biosynthesis protein</fullName>
    </recommendedName>
</protein>